<dbReference type="EMBL" id="DPIY01000012">
    <property type="protein sequence ID" value="HCT59006.1"/>
    <property type="molecule type" value="Genomic_DNA"/>
</dbReference>
<name>A0A3D4VCZ4_9BACT</name>
<feature type="region of interest" description="Disordered" evidence="2">
    <location>
        <begin position="1"/>
        <end position="20"/>
    </location>
</feature>
<dbReference type="PANTHER" id="PTHR46268">
    <property type="entry name" value="STRESS RESPONSE PROTEIN NHAX"/>
    <property type="match status" value="1"/>
</dbReference>
<evidence type="ECO:0000256" key="2">
    <source>
        <dbReference type="SAM" id="MobiDB-lite"/>
    </source>
</evidence>
<reference evidence="4 5" key="1">
    <citation type="journal article" date="2018" name="Nat. Biotechnol.">
        <title>A standardized bacterial taxonomy based on genome phylogeny substantially revises the tree of life.</title>
        <authorList>
            <person name="Parks D.H."/>
            <person name="Chuvochina M."/>
            <person name="Waite D.W."/>
            <person name="Rinke C."/>
            <person name="Skarshewski A."/>
            <person name="Chaumeil P.A."/>
            <person name="Hugenholtz P."/>
        </authorList>
    </citation>
    <scope>NUCLEOTIDE SEQUENCE [LARGE SCALE GENOMIC DNA]</scope>
    <source>
        <strain evidence="4">UBA8844</strain>
    </source>
</reference>
<dbReference type="Pfam" id="PF00582">
    <property type="entry name" value="Usp"/>
    <property type="match status" value="2"/>
</dbReference>
<accession>A0A3D4VCZ4</accession>
<feature type="domain" description="UspA" evidence="3">
    <location>
        <begin position="22"/>
        <end position="161"/>
    </location>
</feature>
<dbReference type="SUPFAM" id="SSF52402">
    <property type="entry name" value="Adenine nucleotide alpha hydrolases-like"/>
    <property type="match status" value="2"/>
</dbReference>
<sequence length="306" mass="32379">MSVPADLLTPPPSTLSPLRRGPILVASDGAPDANEALFGAARLVGQALGVPIEVVGVCEPITGVAGGMDVLPVPVELDESRRQTMLADLRRSVSIAASGDPQWPIRVTVGSPARMLASEAIARDASLMVMGIGRRNPLDRLFGTETTLATLRESRVPVLAVGANFPATPAHVVVGLDFSAASVRAAQLATQMLSAGGRLTLVHVRPRFEHPSSDWQTWDAEYGRTLPPLFEQVRRTLDAPDGVMVETVTVRGDPAPALLAFAQQARVDLVAVGTQRHTLLERLIVGSVATRILRTARCGVLAVPQV</sequence>
<dbReference type="AlphaFoldDB" id="A0A3D4VCZ4"/>
<dbReference type="PRINTS" id="PR01438">
    <property type="entry name" value="UNVRSLSTRESS"/>
</dbReference>
<dbReference type="InterPro" id="IPR006015">
    <property type="entry name" value="Universal_stress_UspA"/>
</dbReference>
<dbReference type="Gene3D" id="3.40.50.12370">
    <property type="match status" value="1"/>
</dbReference>
<evidence type="ECO:0000313" key="5">
    <source>
        <dbReference type="Proteomes" id="UP000264071"/>
    </source>
</evidence>
<protein>
    <submittedName>
        <fullName evidence="4">Universal stress protein</fullName>
    </submittedName>
</protein>
<comment type="caution">
    <text evidence="4">The sequence shown here is derived from an EMBL/GenBank/DDBJ whole genome shotgun (WGS) entry which is preliminary data.</text>
</comment>
<feature type="domain" description="UspA" evidence="3">
    <location>
        <begin position="171"/>
        <end position="304"/>
    </location>
</feature>
<dbReference type="PANTHER" id="PTHR46268:SF6">
    <property type="entry name" value="UNIVERSAL STRESS PROTEIN UP12"/>
    <property type="match status" value="1"/>
</dbReference>
<dbReference type="CDD" id="cd00293">
    <property type="entry name" value="USP-like"/>
    <property type="match status" value="2"/>
</dbReference>
<comment type="similarity">
    <text evidence="1">Belongs to the universal stress protein A family.</text>
</comment>
<evidence type="ECO:0000256" key="1">
    <source>
        <dbReference type="ARBA" id="ARBA00008791"/>
    </source>
</evidence>
<proteinExistence type="inferred from homology"/>
<gene>
    <name evidence="4" type="ORF">DGD08_17535</name>
</gene>
<dbReference type="InterPro" id="IPR006016">
    <property type="entry name" value="UspA"/>
</dbReference>
<organism evidence="4 5">
    <name type="scientific">Gemmatimonas aurantiaca</name>
    <dbReference type="NCBI Taxonomy" id="173480"/>
    <lineage>
        <taxon>Bacteria</taxon>
        <taxon>Pseudomonadati</taxon>
        <taxon>Gemmatimonadota</taxon>
        <taxon>Gemmatimonadia</taxon>
        <taxon>Gemmatimonadales</taxon>
        <taxon>Gemmatimonadaceae</taxon>
        <taxon>Gemmatimonas</taxon>
    </lineage>
</organism>
<dbReference type="Proteomes" id="UP000264071">
    <property type="component" value="Unassembled WGS sequence"/>
</dbReference>
<dbReference type="OMA" id="CDRPARE"/>
<evidence type="ECO:0000313" key="4">
    <source>
        <dbReference type="EMBL" id="HCT59006.1"/>
    </source>
</evidence>
<evidence type="ECO:0000259" key="3">
    <source>
        <dbReference type="Pfam" id="PF00582"/>
    </source>
</evidence>